<sequence>MVSSGNTLIYLTITLSFSLILPLTNAQSPKTETNANVAIPYETVNNFCLYKRLNVNKPFCLRVLKNPQAQNAKPNDFNPLLQVAINSTSVFVCKTLSFLQDLYEDRNTKPALMPVVEECLSAYEEIAGYITNVLSDASQESAIAGLDGQVVEEYIKSCSKALERTKDPEILDLNKQAKNFAKLLIDIADSLGSKKPK</sequence>
<protein>
    <submittedName>
        <fullName evidence="2">Uncharacterized protein</fullName>
    </submittedName>
</protein>
<accession>A0A2G9GYU3</accession>
<dbReference type="Gene3D" id="1.20.140.40">
    <property type="entry name" value="Invertase/pectin methylesterase inhibitor family protein"/>
    <property type="match status" value="1"/>
</dbReference>
<dbReference type="OrthoDB" id="875367at2759"/>
<proteinExistence type="predicted"/>
<dbReference type="SUPFAM" id="SSF101148">
    <property type="entry name" value="Plant invertase/pectin methylesterase inhibitor"/>
    <property type="match status" value="1"/>
</dbReference>
<evidence type="ECO:0000256" key="1">
    <source>
        <dbReference type="SAM" id="SignalP"/>
    </source>
</evidence>
<organism evidence="2 3">
    <name type="scientific">Handroanthus impetiginosus</name>
    <dbReference type="NCBI Taxonomy" id="429701"/>
    <lineage>
        <taxon>Eukaryota</taxon>
        <taxon>Viridiplantae</taxon>
        <taxon>Streptophyta</taxon>
        <taxon>Embryophyta</taxon>
        <taxon>Tracheophyta</taxon>
        <taxon>Spermatophyta</taxon>
        <taxon>Magnoliopsida</taxon>
        <taxon>eudicotyledons</taxon>
        <taxon>Gunneridae</taxon>
        <taxon>Pentapetalae</taxon>
        <taxon>asterids</taxon>
        <taxon>lamiids</taxon>
        <taxon>Lamiales</taxon>
        <taxon>Bignoniaceae</taxon>
        <taxon>Crescentiina</taxon>
        <taxon>Tabebuia alliance</taxon>
        <taxon>Handroanthus</taxon>
    </lineage>
</organism>
<dbReference type="AlphaFoldDB" id="A0A2G9GYU3"/>
<comment type="caution">
    <text evidence="2">The sequence shown here is derived from an EMBL/GenBank/DDBJ whole genome shotgun (WGS) entry which is preliminary data.</text>
</comment>
<dbReference type="EMBL" id="NKXS01003303">
    <property type="protein sequence ID" value="PIN10180.1"/>
    <property type="molecule type" value="Genomic_DNA"/>
</dbReference>
<name>A0A2G9GYU3_9LAMI</name>
<feature type="chain" id="PRO_5013762350" evidence="1">
    <location>
        <begin position="27"/>
        <end position="197"/>
    </location>
</feature>
<evidence type="ECO:0000313" key="3">
    <source>
        <dbReference type="Proteomes" id="UP000231279"/>
    </source>
</evidence>
<keyword evidence="1" id="KW-0732">Signal</keyword>
<keyword evidence="3" id="KW-1185">Reference proteome</keyword>
<dbReference type="PANTHER" id="PTHR31890:SF9">
    <property type="entry name" value="PLANT INVERTASE_PECTIN METHYLESTERASE INHIBITOR SUPERFAMILY PROTEIN"/>
    <property type="match status" value="1"/>
</dbReference>
<dbReference type="PANTHER" id="PTHR31890">
    <property type="entry name" value="PLANT INVERTASE/PECTIN METHYLESTERASE INHIBITOR SUPERFAMILY PROTEIN"/>
    <property type="match status" value="1"/>
</dbReference>
<dbReference type="Proteomes" id="UP000231279">
    <property type="component" value="Unassembled WGS sequence"/>
</dbReference>
<evidence type="ECO:0000313" key="2">
    <source>
        <dbReference type="EMBL" id="PIN10180.1"/>
    </source>
</evidence>
<reference evidence="3" key="1">
    <citation type="journal article" date="2018" name="Gigascience">
        <title>Genome assembly of the Pink Ipe (Handroanthus impetiginosus, Bignoniaceae), a highly valued, ecologically keystone Neotropical timber forest tree.</title>
        <authorList>
            <person name="Silva-Junior O.B."/>
            <person name="Grattapaglia D."/>
            <person name="Novaes E."/>
            <person name="Collevatti R.G."/>
        </authorList>
    </citation>
    <scope>NUCLEOTIDE SEQUENCE [LARGE SCALE GENOMIC DNA]</scope>
    <source>
        <strain evidence="3">cv. UFG-1</strain>
    </source>
</reference>
<gene>
    <name evidence="2" type="ORF">CDL12_17236</name>
</gene>
<feature type="signal peptide" evidence="1">
    <location>
        <begin position="1"/>
        <end position="26"/>
    </location>
</feature>
<dbReference type="InterPro" id="IPR035513">
    <property type="entry name" value="Invertase/methylesterase_inhib"/>
</dbReference>